<name>N1MM31_9SPHN</name>
<dbReference type="AlphaFoldDB" id="N1MM31"/>
<feature type="region of interest" description="Disordered" evidence="1">
    <location>
        <begin position="197"/>
        <end position="219"/>
    </location>
</feature>
<feature type="region of interest" description="Disordered" evidence="1">
    <location>
        <begin position="65"/>
        <end position="106"/>
    </location>
</feature>
<sequence length="219" mass="23658">MPSPSNASRPRRPARRLLILIAAVAPLSGCATVGSIMSPYSEKFSCKNADHGQCIHPEKAYEDAVAGRRSRSDPAVTRDKKLLRDPGGMQADGTPGTGASAQGGGKAMPGAYAGYRDSVYRELQGLIDQPVTPMLKPSQAVRTLILPYADRQRPDRLYMPRYVYSILERPSWVVGGYLVEPLSPAAQLPVLGQLRERSTDAADPVVPALPVTPAKEPRR</sequence>
<evidence type="ECO:0000313" key="3">
    <source>
        <dbReference type="Proteomes" id="UP000013201"/>
    </source>
</evidence>
<keyword evidence="3" id="KW-1185">Reference proteome</keyword>
<comment type="caution">
    <text evidence="2">The sequence shown here is derived from an EMBL/GenBank/DDBJ whole genome shotgun (WGS) entry which is preliminary data.</text>
</comment>
<evidence type="ECO:0000256" key="1">
    <source>
        <dbReference type="SAM" id="MobiDB-lite"/>
    </source>
</evidence>
<dbReference type="OrthoDB" id="7448867at2"/>
<reference evidence="2 3" key="1">
    <citation type="submission" date="2013-03" db="EMBL/GenBank/DDBJ databases">
        <authorList>
            <person name="Le V."/>
        </authorList>
    </citation>
    <scope>NUCLEOTIDE SEQUENCE [LARGE SCALE GENOMIC DNA]</scope>
    <source>
        <strain evidence="2 3">BiD32</strain>
    </source>
</reference>
<accession>N1MM31</accession>
<evidence type="ECO:0000313" key="2">
    <source>
        <dbReference type="EMBL" id="CCW16548.1"/>
    </source>
</evidence>
<dbReference type="InterPro" id="IPR014118">
    <property type="entry name" value="T4SS_TraV"/>
</dbReference>
<organism evidence="2 3">
    <name type="scientific">Sphingobium indicum BiD32</name>
    <dbReference type="NCBI Taxonomy" id="1301087"/>
    <lineage>
        <taxon>Bacteria</taxon>
        <taxon>Pseudomonadati</taxon>
        <taxon>Pseudomonadota</taxon>
        <taxon>Alphaproteobacteria</taxon>
        <taxon>Sphingomonadales</taxon>
        <taxon>Sphingomonadaceae</taxon>
        <taxon>Sphingobium</taxon>
    </lineage>
</organism>
<dbReference type="Proteomes" id="UP000013201">
    <property type="component" value="Unassembled WGS sequence"/>
</dbReference>
<dbReference type="Pfam" id="PF09676">
    <property type="entry name" value="TraV"/>
    <property type="match status" value="1"/>
</dbReference>
<reference evidence="3" key="2">
    <citation type="submission" date="2013-04" db="EMBL/GenBank/DDBJ databases">
        <title>Bisphenol A degrading Sphingobium sp. strain BiD32.</title>
        <authorList>
            <person name="Nielsen J.L."/>
            <person name="Zhou N.A."/>
            <person name="Kjeldal H."/>
        </authorList>
    </citation>
    <scope>NUCLEOTIDE SEQUENCE [LARGE SCALE GENOMIC DNA]</scope>
    <source>
        <strain evidence="3">BiD32</strain>
    </source>
</reference>
<gene>
    <name evidence="2" type="ORF">EBBID32_8840</name>
</gene>
<protein>
    <recommendedName>
        <fullName evidence="4">Conjugal transfer protein TraV</fullName>
    </recommendedName>
</protein>
<dbReference type="EMBL" id="CAVK010000042">
    <property type="protein sequence ID" value="CCW16548.1"/>
    <property type="molecule type" value="Genomic_DNA"/>
</dbReference>
<feature type="compositionally biased region" description="Basic and acidic residues" evidence="1">
    <location>
        <begin position="65"/>
        <end position="84"/>
    </location>
</feature>
<dbReference type="RefSeq" id="WP_006951379.1">
    <property type="nucleotide sequence ID" value="NZ_CAVK010000042.1"/>
</dbReference>
<proteinExistence type="predicted"/>
<evidence type="ECO:0008006" key="4">
    <source>
        <dbReference type="Google" id="ProtNLM"/>
    </source>
</evidence>